<keyword evidence="2" id="KW-1185">Reference proteome</keyword>
<evidence type="ECO:0000313" key="2">
    <source>
        <dbReference type="Proteomes" id="UP000263900"/>
    </source>
</evidence>
<accession>A0A3B7MWQ2</accession>
<organism evidence="1 2">
    <name type="scientific">Paraflavitalea soli</name>
    <dbReference type="NCBI Taxonomy" id="2315862"/>
    <lineage>
        <taxon>Bacteria</taxon>
        <taxon>Pseudomonadati</taxon>
        <taxon>Bacteroidota</taxon>
        <taxon>Chitinophagia</taxon>
        <taxon>Chitinophagales</taxon>
        <taxon>Chitinophagaceae</taxon>
        <taxon>Paraflavitalea</taxon>
    </lineage>
</organism>
<reference evidence="1 2" key="1">
    <citation type="submission" date="2018-09" db="EMBL/GenBank/DDBJ databases">
        <title>Genome sequencing of strain 6GH32-13.</title>
        <authorList>
            <person name="Weon H.-Y."/>
            <person name="Heo J."/>
            <person name="Kwon S.-W."/>
        </authorList>
    </citation>
    <scope>NUCLEOTIDE SEQUENCE [LARGE SCALE GENOMIC DNA]</scope>
    <source>
        <strain evidence="1 2">5GH32-13</strain>
    </source>
</reference>
<sequence>MKILLCIGCLTTGCSIPETKVYVCDSKNAIRYHYKATCRGLSNCRHAIISLSLKEARNRGKTLCKWED</sequence>
<gene>
    <name evidence="1" type="ORF">D3H65_06280</name>
</gene>
<dbReference type="KEGG" id="pseg:D3H65_06280"/>
<name>A0A3B7MWQ2_9BACT</name>
<dbReference type="AlphaFoldDB" id="A0A3B7MWQ2"/>
<proteinExistence type="predicted"/>
<dbReference type="EMBL" id="CP032157">
    <property type="protein sequence ID" value="AXY78538.1"/>
    <property type="molecule type" value="Genomic_DNA"/>
</dbReference>
<evidence type="ECO:0000313" key="1">
    <source>
        <dbReference type="EMBL" id="AXY78538.1"/>
    </source>
</evidence>
<dbReference type="Proteomes" id="UP000263900">
    <property type="component" value="Chromosome"/>
</dbReference>
<protein>
    <submittedName>
        <fullName evidence="1">Uncharacterized protein</fullName>
    </submittedName>
</protein>
<dbReference type="OrthoDB" id="885042at2"/>